<accession>A0A5C3LF72</accession>
<name>A0A5C3LF72_9AGAR</name>
<evidence type="ECO:0000313" key="1">
    <source>
        <dbReference type="EMBL" id="TFK31517.1"/>
    </source>
</evidence>
<dbReference type="Proteomes" id="UP000308652">
    <property type="component" value="Unassembled WGS sequence"/>
</dbReference>
<dbReference type="STRING" id="68775.A0A5C3LF72"/>
<organism evidence="1 2">
    <name type="scientific">Crucibulum laeve</name>
    <dbReference type="NCBI Taxonomy" id="68775"/>
    <lineage>
        <taxon>Eukaryota</taxon>
        <taxon>Fungi</taxon>
        <taxon>Dikarya</taxon>
        <taxon>Basidiomycota</taxon>
        <taxon>Agaricomycotina</taxon>
        <taxon>Agaricomycetes</taxon>
        <taxon>Agaricomycetidae</taxon>
        <taxon>Agaricales</taxon>
        <taxon>Agaricineae</taxon>
        <taxon>Nidulariaceae</taxon>
        <taxon>Crucibulum</taxon>
    </lineage>
</organism>
<protein>
    <recommendedName>
        <fullName evidence="3">TIGR04076 family protein</fullName>
    </recommendedName>
</protein>
<dbReference type="EMBL" id="ML213740">
    <property type="protein sequence ID" value="TFK31517.1"/>
    <property type="molecule type" value="Genomic_DNA"/>
</dbReference>
<reference evidence="1 2" key="1">
    <citation type="journal article" date="2019" name="Nat. Ecol. Evol.">
        <title>Megaphylogeny resolves global patterns of mushroom evolution.</title>
        <authorList>
            <person name="Varga T."/>
            <person name="Krizsan K."/>
            <person name="Foldi C."/>
            <person name="Dima B."/>
            <person name="Sanchez-Garcia M."/>
            <person name="Sanchez-Ramirez S."/>
            <person name="Szollosi G.J."/>
            <person name="Szarkandi J.G."/>
            <person name="Papp V."/>
            <person name="Albert L."/>
            <person name="Andreopoulos W."/>
            <person name="Angelini C."/>
            <person name="Antonin V."/>
            <person name="Barry K.W."/>
            <person name="Bougher N.L."/>
            <person name="Buchanan P."/>
            <person name="Buyck B."/>
            <person name="Bense V."/>
            <person name="Catcheside P."/>
            <person name="Chovatia M."/>
            <person name="Cooper J."/>
            <person name="Damon W."/>
            <person name="Desjardin D."/>
            <person name="Finy P."/>
            <person name="Geml J."/>
            <person name="Haridas S."/>
            <person name="Hughes K."/>
            <person name="Justo A."/>
            <person name="Karasinski D."/>
            <person name="Kautmanova I."/>
            <person name="Kiss B."/>
            <person name="Kocsube S."/>
            <person name="Kotiranta H."/>
            <person name="LaButti K.M."/>
            <person name="Lechner B.E."/>
            <person name="Liimatainen K."/>
            <person name="Lipzen A."/>
            <person name="Lukacs Z."/>
            <person name="Mihaltcheva S."/>
            <person name="Morgado L.N."/>
            <person name="Niskanen T."/>
            <person name="Noordeloos M.E."/>
            <person name="Ohm R.A."/>
            <person name="Ortiz-Santana B."/>
            <person name="Ovrebo C."/>
            <person name="Racz N."/>
            <person name="Riley R."/>
            <person name="Savchenko A."/>
            <person name="Shiryaev A."/>
            <person name="Soop K."/>
            <person name="Spirin V."/>
            <person name="Szebenyi C."/>
            <person name="Tomsovsky M."/>
            <person name="Tulloss R.E."/>
            <person name="Uehling J."/>
            <person name="Grigoriev I.V."/>
            <person name="Vagvolgyi C."/>
            <person name="Papp T."/>
            <person name="Martin F.M."/>
            <person name="Miettinen O."/>
            <person name="Hibbett D.S."/>
            <person name="Nagy L.G."/>
        </authorList>
    </citation>
    <scope>NUCLEOTIDE SEQUENCE [LARGE SCALE GENOMIC DNA]</scope>
    <source>
        <strain evidence="1 2">CBS 166.37</strain>
    </source>
</reference>
<dbReference type="NCBIfam" id="TIGR04076">
    <property type="entry name" value="TIGR04076 family protein"/>
    <property type="match status" value="1"/>
</dbReference>
<evidence type="ECO:0008006" key="3">
    <source>
        <dbReference type="Google" id="ProtNLM"/>
    </source>
</evidence>
<keyword evidence="2" id="KW-1185">Reference proteome</keyword>
<gene>
    <name evidence="1" type="ORF">BDQ12DRAFT_660400</name>
</gene>
<dbReference type="OrthoDB" id="2838513at2759"/>
<evidence type="ECO:0000313" key="2">
    <source>
        <dbReference type="Proteomes" id="UP000308652"/>
    </source>
</evidence>
<dbReference type="InterPro" id="IPR023811">
    <property type="entry name" value="CHP04076"/>
</dbReference>
<sequence>MSASQEPKPDTFDLYDLRVEVICPRGERILCGAKEGDNFILQGEMLHLPDGQGFSIYSLGAILPLLAAKQRETHPHDWMSTDAEIACLDPNCKSRLKIVRTGLRTFSHAEVTSVPLLASTSIDG</sequence>
<proteinExistence type="predicted"/>
<dbReference type="AlphaFoldDB" id="A0A5C3LF72"/>